<protein>
    <submittedName>
        <fullName evidence="1">Uncharacterized protein</fullName>
    </submittedName>
</protein>
<evidence type="ECO:0000313" key="1">
    <source>
        <dbReference type="EMBL" id="MPM53626.1"/>
    </source>
</evidence>
<organism evidence="1">
    <name type="scientific">bioreactor metagenome</name>
    <dbReference type="NCBI Taxonomy" id="1076179"/>
    <lineage>
        <taxon>unclassified sequences</taxon>
        <taxon>metagenomes</taxon>
        <taxon>ecological metagenomes</taxon>
    </lineage>
</organism>
<comment type="caution">
    <text evidence="1">The sequence shown here is derived from an EMBL/GenBank/DDBJ whole genome shotgun (WGS) entry which is preliminary data.</text>
</comment>
<dbReference type="AlphaFoldDB" id="A0A645AL17"/>
<reference evidence="1" key="1">
    <citation type="submission" date="2019-08" db="EMBL/GenBank/DDBJ databases">
        <authorList>
            <person name="Kucharzyk K."/>
            <person name="Murdoch R.W."/>
            <person name="Higgins S."/>
            <person name="Loffler F."/>
        </authorList>
    </citation>
    <scope>NUCLEOTIDE SEQUENCE</scope>
</reference>
<dbReference type="EMBL" id="VSSQ01014424">
    <property type="protein sequence ID" value="MPM53626.1"/>
    <property type="molecule type" value="Genomic_DNA"/>
</dbReference>
<name>A0A645AL17_9ZZZZ</name>
<gene>
    <name evidence="1" type="ORF">SDC9_100395</name>
</gene>
<sequence length="47" mass="5664">MILGIIFTVIVVIVLLYVFKDELRPFWEWILYNKEERELLRSAGSSY</sequence>
<accession>A0A645AL17</accession>
<proteinExistence type="predicted"/>